<dbReference type="EMBL" id="JASBAM010000003">
    <property type="protein sequence ID" value="MDT0114623.1"/>
    <property type="molecule type" value="Genomic_DNA"/>
</dbReference>
<evidence type="ECO:0000313" key="3">
    <source>
        <dbReference type="Proteomes" id="UP001252688"/>
    </source>
</evidence>
<proteinExistence type="predicted"/>
<protein>
    <recommendedName>
        <fullName evidence="4">TIGR04197 family type VII secretion effector</fullName>
    </recommendedName>
</protein>
<evidence type="ECO:0000256" key="1">
    <source>
        <dbReference type="SAM" id="Coils"/>
    </source>
</evidence>
<name>A0ABU2IPL4_9LIST</name>
<sequence>MGNNKIEHNPEVVARLLNGLEAASNGLEVKALSSSSELSSNFMSSVKRAEKEFDDMIASLREYKALFKNDITRIRKASEEIVSNEKQIASKLNETLGTAIRAGAKAK</sequence>
<keyword evidence="1" id="KW-0175">Coiled coil</keyword>
<gene>
    <name evidence="2" type="ORF">QJV37_10850</name>
</gene>
<keyword evidence="3" id="KW-1185">Reference proteome</keyword>
<evidence type="ECO:0008006" key="4">
    <source>
        <dbReference type="Google" id="ProtNLM"/>
    </source>
</evidence>
<feature type="coiled-coil region" evidence="1">
    <location>
        <begin position="46"/>
        <end position="94"/>
    </location>
</feature>
<dbReference type="RefSeq" id="WP_185532422.1">
    <property type="nucleotide sequence ID" value="NZ_JASAYY010000003.1"/>
</dbReference>
<evidence type="ECO:0000313" key="2">
    <source>
        <dbReference type="EMBL" id="MDT0114623.1"/>
    </source>
</evidence>
<reference evidence="2 3" key="1">
    <citation type="submission" date="2023-05" db="EMBL/GenBank/DDBJ databases">
        <title>A Combination of Whole Genome Sequencing and Metagenomics Reveals Diversity of Listeria spp. in Soil Collected from the Nantahala National Forest.</title>
        <authorList>
            <person name="Wang J."/>
            <person name="Schamp C.N."/>
            <person name="Hudson L.K."/>
            <person name="Chaggar H.K."/>
            <person name="Bryan D.W."/>
            <person name="Radosevich M."/>
            <person name="Denes T.G."/>
        </authorList>
    </citation>
    <scope>NUCLEOTIDE SEQUENCE [LARGE SCALE GENOMIC DNA]</scope>
    <source>
        <strain evidence="2 3">UTK S2-0002</strain>
    </source>
</reference>
<dbReference type="Proteomes" id="UP001252688">
    <property type="component" value="Unassembled WGS sequence"/>
</dbReference>
<comment type="caution">
    <text evidence="2">The sequence shown here is derived from an EMBL/GenBank/DDBJ whole genome shotgun (WGS) entry which is preliminary data.</text>
</comment>
<organism evidence="2 3">
    <name type="scientific">Listeria cossartiae subsp. cayugensis</name>
    <dbReference type="NCBI Taxonomy" id="2713505"/>
    <lineage>
        <taxon>Bacteria</taxon>
        <taxon>Bacillati</taxon>
        <taxon>Bacillota</taxon>
        <taxon>Bacilli</taxon>
        <taxon>Bacillales</taxon>
        <taxon>Listeriaceae</taxon>
        <taxon>Listeria</taxon>
        <taxon>Listeria cossartiae</taxon>
    </lineage>
</organism>
<accession>A0ABU2IPL4</accession>